<name>A0A1H2GJK5_9BACT</name>
<organism evidence="1 2">
    <name type="scientific">Desulfobacula phenolica</name>
    <dbReference type="NCBI Taxonomy" id="90732"/>
    <lineage>
        <taxon>Bacteria</taxon>
        <taxon>Pseudomonadati</taxon>
        <taxon>Thermodesulfobacteriota</taxon>
        <taxon>Desulfobacteria</taxon>
        <taxon>Desulfobacterales</taxon>
        <taxon>Desulfobacteraceae</taxon>
        <taxon>Desulfobacula</taxon>
    </lineage>
</organism>
<dbReference type="AlphaFoldDB" id="A0A1H2GJK5"/>
<protein>
    <submittedName>
        <fullName evidence="1">Uncharacterized protein</fullName>
    </submittedName>
</protein>
<sequence length="68" mass="7694">MSKLKVGKKRKSVDSSISYFALKSQDEIYYQMASIFKAVTKNEEQLAENICSGILTGNKSEILLEKFL</sequence>
<evidence type="ECO:0000313" key="2">
    <source>
        <dbReference type="Proteomes" id="UP000199608"/>
    </source>
</evidence>
<accession>A0A1H2GJK5</accession>
<dbReference type="Proteomes" id="UP000199608">
    <property type="component" value="Unassembled WGS sequence"/>
</dbReference>
<dbReference type="RefSeq" id="WP_092233572.1">
    <property type="nucleotide sequence ID" value="NZ_FNLL01000005.1"/>
</dbReference>
<keyword evidence="2" id="KW-1185">Reference proteome</keyword>
<dbReference type="EMBL" id="FNLL01000005">
    <property type="protein sequence ID" value="SDU19598.1"/>
    <property type="molecule type" value="Genomic_DNA"/>
</dbReference>
<proteinExistence type="predicted"/>
<reference evidence="2" key="1">
    <citation type="submission" date="2016-10" db="EMBL/GenBank/DDBJ databases">
        <authorList>
            <person name="Varghese N."/>
            <person name="Submissions S."/>
        </authorList>
    </citation>
    <scope>NUCLEOTIDE SEQUENCE [LARGE SCALE GENOMIC DNA]</scope>
    <source>
        <strain evidence="2">DSM 3384</strain>
    </source>
</reference>
<gene>
    <name evidence="1" type="ORF">SAMN04487931_105231</name>
</gene>
<evidence type="ECO:0000313" key="1">
    <source>
        <dbReference type="EMBL" id="SDU19598.1"/>
    </source>
</evidence>